<evidence type="ECO:0000313" key="2">
    <source>
        <dbReference type="Proteomes" id="UP000276133"/>
    </source>
</evidence>
<name>A0A3M7SQZ9_BRAPC</name>
<evidence type="ECO:0000313" key="1">
    <source>
        <dbReference type="EMBL" id="RNA37968.1"/>
    </source>
</evidence>
<sequence length="84" mass="9702">MEKQPEQPGFRRNGRTVDNLFFLNLKVSECFMLKKSVCSVLLDITVTSHKEICNLASSLCGLYLLIDEIRVIDKIFIMMKSKFL</sequence>
<reference evidence="1 2" key="1">
    <citation type="journal article" date="2018" name="Sci. Rep.">
        <title>Genomic signatures of local adaptation to the degree of environmental predictability in rotifers.</title>
        <authorList>
            <person name="Franch-Gras L."/>
            <person name="Hahn C."/>
            <person name="Garcia-Roger E.M."/>
            <person name="Carmona M.J."/>
            <person name="Serra M."/>
            <person name="Gomez A."/>
        </authorList>
    </citation>
    <scope>NUCLEOTIDE SEQUENCE [LARGE SCALE GENOMIC DNA]</scope>
    <source>
        <strain evidence="1">HYR1</strain>
    </source>
</reference>
<dbReference type="Proteomes" id="UP000276133">
    <property type="component" value="Unassembled WGS sequence"/>
</dbReference>
<dbReference type="AlphaFoldDB" id="A0A3M7SQZ9"/>
<accession>A0A3M7SQZ9</accession>
<organism evidence="1 2">
    <name type="scientific">Brachionus plicatilis</name>
    <name type="common">Marine rotifer</name>
    <name type="synonym">Brachionus muelleri</name>
    <dbReference type="NCBI Taxonomy" id="10195"/>
    <lineage>
        <taxon>Eukaryota</taxon>
        <taxon>Metazoa</taxon>
        <taxon>Spiralia</taxon>
        <taxon>Gnathifera</taxon>
        <taxon>Rotifera</taxon>
        <taxon>Eurotatoria</taxon>
        <taxon>Monogononta</taxon>
        <taxon>Pseudotrocha</taxon>
        <taxon>Ploima</taxon>
        <taxon>Brachionidae</taxon>
        <taxon>Brachionus</taxon>
    </lineage>
</organism>
<protein>
    <submittedName>
        <fullName evidence="1">Uncharacterized protein</fullName>
    </submittedName>
</protein>
<dbReference type="EMBL" id="REGN01000953">
    <property type="protein sequence ID" value="RNA37968.1"/>
    <property type="molecule type" value="Genomic_DNA"/>
</dbReference>
<gene>
    <name evidence="1" type="ORF">BpHYR1_034794</name>
</gene>
<proteinExistence type="predicted"/>
<comment type="caution">
    <text evidence="1">The sequence shown here is derived from an EMBL/GenBank/DDBJ whole genome shotgun (WGS) entry which is preliminary data.</text>
</comment>
<keyword evidence="2" id="KW-1185">Reference proteome</keyword>